<evidence type="ECO:0000313" key="10">
    <source>
        <dbReference type="EMBL" id="MEX6686068.1"/>
    </source>
</evidence>
<accession>A0ABV3Z882</accession>
<keyword evidence="3 7" id="KW-0812">Transmembrane</keyword>
<dbReference type="InterPro" id="IPR003838">
    <property type="entry name" value="ABC3_permease_C"/>
</dbReference>
<evidence type="ECO:0000256" key="1">
    <source>
        <dbReference type="ARBA" id="ARBA00004651"/>
    </source>
</evidence>
<evidence type="ECO:0000259" key="8">
    <source>
        <dbReference type="Pfam" id="PF02687"/>
    </source>
</evidence>
<dbReference type="Pfam" id="PF02687">
    <property type="entry name" value="FtsX"/>
    <property type="match status" value="1"/>
</dbReference>
<feature type="transmembrane region" description="Helical" evidence="7">
    <location>
        <begin position="341"/>
        <end position="367"/>
    </location>
</feature>
<feature type="transmembrane region" description="Helical" evidence="7">
    <location>
        <begin position="295"/>
        <end position="320"/>
    </location>
</feature>
<name>A0ABV3Z882_9BACT</name>
<feature type="transmembrane region" description="Helical" evidence="7">
    <location>
        <begin position="373"/>
        <end position="402"/>
    </location>
</feature>
<comment type="similarity">
    <text evidence="6">Belongs to the ABC-4 integral membrane protein family.</text>
</comment>
<keyword evidence="4 7" id="KW-1133">Transmembrane helix</keyword>
<keyword evidence="2" id="KW-1003">Cell membrane</keyword>
<reference evidence="10 11" key="1">
    <citation type="submission" date="2023-07" db="EMBL/GenBank/DDBJ databases">
        <authorList>
            <person name="Lian W.-H."/>
        </authorList>
    </citation>
    <scope>NUCLEOTIDE SEQUENCE [LARGE SCALE GENOMIC DNA]</scope>
    <source>
        <strain evidence="10 11">SYSU DXS3180</strain>
    </source>
</reference>
<protein>
    <submittedName>
        <fullName evidence="10">ABC transporter permease</fullName>
    </submittedName>
</protein>
<feature type="domain" description="MacB-like periplasmic core" evidence="9">
    <location>
        <begin position="26"/>
        <end position="258"/>
    </location>
</feature>
<evidence type="ECO:0000259" key="9">
    <source>
        <dbReference type="Pfam" id="PF12704"/>
    </source>
</evidence>
<comment type="caution">
    <text evidence="10">The sequence shown here is derived from an EMBL/GenBank/DDBJ whole genome shotgun (WGS) entry which is preliminary data.</text>
</comment>
<evidence type="ECO:0000256" key="7">
    <source>
        <dbReference type="SAM" id="Phobius"/>
    </source>
</evidence>
<comment type="subcellular location">
    <subcellularLocation>
        <location evidence="1">Cell membrane</location>
        <topology evidence="1">Multi-pass membrane protein</topology>
    </subcellularLocation>
</comment>
<dbReference type="PANTHER" id="PTHR30572:SF4">
    <property type="entry name" value="ABC TRANSPORTER PERMEASE YTRF"/>
    <property type="match status" value="1"/>
</dbReference>
<evidence type="ECO:0000256" key="6">
    <source>
        <dbReference type="ARBA" id="ARBA00038076"/>
    </source>
</evidence>
<evidence type="ECO:0000256" key="5">
    <source>
        <dbReference type="ARBA" id="ARBA00023136"/>
    </source>
</evidence>
<evidence type="ECO:0000256" key="2">
    <source>
        <dbReference type="ARBA" id="ARBA00022475"/>
    </source>
</evidence>
<evidence type="ECO:0000256" key="3">
    <source>
        <dbReference type="ARBA" id="ARBA00022692"/>
    </source>
</evidence>
<dbReference type="InterPro" id="IPR025857">
    <property type="entry name" value="MacB_PCD"/>
</dbReference>
<dbReference type="EMBL" id="JAULBC010000001">
    <property type="protein sequence ID" value="MEX6686068.1"/>
    <property type="molecule type" value="Genomic_DNA"/>
</dbReference>
<evidence type="ECO:0000313" key="11">
    <source>
        <dbReference type="Proteomes" id="UP001560573"/>
    </source>
</evidence>
<keyword evidence="11" id="KW-1185">Reference proteome</keyword>
<dbReference type="Proteomes" id="UP001560573">
    <property type="component" value="Unassembled WGS sequence"/>
</dbReference>
<dbReference type="Pfam" id="PF12704">
    <property type="entry name" value="MacB_PCD"/>
    <property type="match status" value="1"/>
</dbReference>
<proteinExistence type="inferred from homology"/>
<sequence>MLKLLSIVWNSFKMAMQELKVNKLRTFLSLFGITIGIFCIIGVLTTVNSLEYKVQSDISALGSNTIYIDKWEYGGGPDYPWWKYIKRPQPKFDEVKFIKEKSTLAEYVCYFNANGINLQYENDVLNGVSIYGVTEDFNKIQSFNIEYGRYLNESEFTRGNAVGIIGYTNAEDLFGKAEKALGKTVTFDGKRINIIGIIEKQGQSFLGGGFDYDRCIISSYRYFASIYNVINNDNFQPFIMVKGKDGVPTPALTDELRGIMRQTRKLSPRTDDDFALNDVNMFSQQVSSFFGTVNIGGWAIAGLSLIVGLFGVANIMFVTVRERTSQIGLKKAIGAKRSSILIEFLLESAFLCIIGGLIGLVLVWLLATILSSVLPFALIISPKIIALAFALCVILGILSGIIPASIAARMNPVVAIRTK</sequence>
<dbReference type="InterPro" id="IPR050250">
    <property type="entry name" value="Macrolide_Exporter_MacB"/>
</dbReference>
<evidence type="ECO:0000256" key="4">
    <source>
        <dbReference type="ARBA" id="ARBA00022989"/>
    </source>
</evidence>
<feature type="domain" description="ABC3 transporter permease C-terminal" evidence="8">
    <location>
        <begin position="299"/>
        <end position="412"/>
    </location>
</feature>
<dbReference type="PANTHER" id="PTHR30572">
    <property type="entry name" value="MEMBRANE COMPONENT OF TRANSPORTER-RELATED"/>
    <property type="match status" value="1"/>
</dbReference>
<gene>
    <name evidence="10" type="ORF">QTN47_01100</name>
</gene>
<organism evidence="10 11">
    <name type="scientific">Danxiaibacter flavus</name>
    <dbReference type="NCBI Taxonomy" id="3049108"/>
    <lineage>
        <taxon>Bacteria</taxon>
        <taxon>Pseudomonadati</taxon>
        <taxon>Bacteroidota</taxon>
        <taxon>Chitinophagia</taxon>
        <taxon>Chitinophagales</taxon>
        <taxon>Chitinophagaceae</taxon>
        <taxon>Danxiaibacter</taxon>
    </lineage>
</organism>
<feature type="transmembrane region" description="Helical" evidence="7">
    <location>
        <begin position="26"/>
        <end position="47"/>
    </location>
</feature>
<dbReference type="RefSeq" id="WP_369327457.1">
    <property type="nucleotide sequence ID" value="NZ_JAULBC010000001.1"/>
</dbReference>
<keyword evidence="5 7" id="KW-0472">Membrane</keyword>